<evidence type="ECO:0000313" key="1">
    <source>
        <dbReference type="EMBL" id="TDP06337.1"/>
    </source>
</evidence>
<name>A0A4R6MW84_9BURK</name>
<dbReference type="InterPro" id="IPR011322">
    <property type="entry name" value="N-reg_PII-like_a/b"/>
</dbReference>
<dbReference type="Gene3D" id="3.30.70.120">
    <property type="match status" value="1"/>
</dbReference>
<dbReference type="GO" id="GO:0006808">
    <property type="term" value="P:regulation of nitrogen utilization"/>
    <property type="evidence" value="ECO:0007669"/>
    <property type="project" value="InterPro"/>
</dbReference>
<dbReference type="AlphaFoldDB" id="A0A4R6MW84"/>
<comment type="caution">
    <text evidence="1">The sequence shown here is derived from an EMBL/GenBank/DDBJ whole genome shotgun (WGS) entry which is preliminary data.</text>
</comment>
<keyword evidence="2" id="KW-1185">Reference proteome</keyword>
<dbReference type="InterPro" id="IPR015867">
    <property type="entry name" value="N-reg_PII/ATP_PRibTrfase_C"/>
</dbReference>
<gene>
    <name evidence="1" type="ORF">DFR39_10910</name>
</gene>
<reference evidence="1 2" key="1">
    <citation type="submission" date="2019-03" db="EMBL/GenBank/DDBJ databases">
        <title>Genomic Encyclopedia of Type Strains, Phase IV (KMG-IV): sequencing the most valuable type-strain genomes for metagenomic binning, comparative biology and taxonomic classification.</title>
        <authorList>
            <person name="Goeker M."/>
        </authorList>
    </citation>
    <scope>NUCLEOTIDE SEQUENCE [LARGE SCALE GENOMIC DNA]</scope>
    <source>
        <strain evidence="1 2">DSM 25082</strain>
    </source>
</reference>
<sequence>MQAPPDIALGTIHYVVLICEEAIEALIGKDIIACGAKGYTVSEVRGRGNRGVRDAQWLLSSNIRIEVLCSQAAAQLILRTVEHKYSQNYGLVAFTHPVNGPRADKF</sequence>
<organism evidence="1 2">
    <name type="scientific">Roseateles asaccharophilus</name>
    <dbReference type="NCBI Taxonomy" id="582607"/>
    <lineage>
        <taxon>Bacteria</taxon>
        <taxon>Pseudomonadati</taxon>
        <taxon>Pseudomonadota</taxon>
        <taxon>Betaproteobacteria</taxon>
        <taxon>Burkholderiales</taxon>
        <taxon>Sphaerotilaceae</taxon>
        <taxon>Roseateles</taxon>
    </lineage>
</organism>
<dbReference type="GO" id="GO:0030234">
    <property type="term" value="F:enzyme regulator activity"/>
    <property type="evidence" value="ECO:0007669"/>
    <property type="project" value="InterPro"/>
</dbReference>
<dbReference type="Pfam" id="PF00543">
    <property type="entry name" value="P-II"/>
    <property type="match status" value="1"/>
</dbReference>
<protein>
    <recommendedName>
        <fullName evidence="3">Nitrogen regulatory protein P-II family</fullName>
    </recommendedName>
</protein>
<accession>A0A4R6MW84</accession>
<dbReference type="OrthoDB" id="330665at2"/>
<evidence type="ECO:0008006" key="3">
    <source>
        <dbReference type="Google" id="ProtNLM"/>
    </source>
</evidence>
<dbReference type="EMBL" id="SNXE01000009">
    <property type="protein sequence ID" value="TDP06337.1"/>
    <property type="molecule type" value="Genomic_DNA"/>
</dbReference>
<dbReference type="Proteomes" id="UP000295357">
    <property type="component" value="Unassembled WGS sequence"/>
</dbReference>
<dbReference type="RefSeq" id="WP_133604953.1">
    <property type="nucleotide sequence ID" value="NZ_JAUFPJ010000003.1"/>
</dbReference>
<evidence type="ECO:0000313" key="2">
    <source>
        <dbReference type="Proteomes" id="UP000295357"/>
    </source>
</evidence>
<dbReference type="InterPro" id="IPR002187">
    <property type="entry name" value="N-reg_PII"/>
</dbReference>
<proteinExistence type="predicted"/>
<dbReference type="SUPFAM" id="SSF54913">
    <property type="entry name" value="GlnB-like"/>
    <property type="match status" value="1"/>
</dbReference>